<dbReference type="Gene3D" id="3.40.50.150">
    <property type="entry name" value="Vaccinia Virus protein VP39"/>
    <property type="match status" value="1"/>
</dbReference>
<name>A0A3D8INS7_9HELI</name>
<keyword evidence="2" id="KW-1185">Reference proteome</keyword>
<organism evidence="1 2">
    <name type="scientific">Helicobacter equorum</name>
    <dbReference type="NCBI Taxonomy" id="361872"/>
    <lineage>
        <taxon>Bacteria</taxon>
        <taxon>Pseudomonadati</taxon>
        <taxon>Campylobacterota</taxon>
        <taxon>Epsilonproteobacteria</taxon>
        <taxon>Campylobacterales</taxon>
        <taxon>Helicobacteraceae</taxon>
        <taxon>Helicobacter</taxon>
    </lineage>
</organism>
<dbReference type="CDD" id="cd02440">
    <property type="entry name" value="AdoMet_MTases"/>
    <property type="match status" value="1"/>
</dbReference>
<protein>
    <recommendedName>
        <fullName evidence="3">Methyltransferase domain-containing protein</fullName>
    </recommendedName>
</protein>
<dbReference type="PANTHER" id="PTHR43861">
    <property type="entry name" value="TRANS-ACONITATE 2-METHYLTRANSFERASE-RELATED"/>
    <property type="match status" value="1"/>
</dbReference>
<sequence>MDIQYWKDYYKSHKHNAANSRFSAFVRENYLKPHARLLELGCGNGRDSVYFAKSAIDTTAIDQIQDEMNYLNDHFGNESCRFVCGDFSQLKHIDSLRPPYNCIYSRFSLHSITYVQQCELFAQIPNYLDYDGILAIETRGVQNSLYQKGERIQDEENAFIYESHYRRFVTLEDLLEDIRAMHSGSRSFQILYAKESRGFAPFTQGDRYEDDYFIRVIAKLTDLCRGGGK</sequence>
<evidence type="ECO:0000313" key="2">
    <source>
        <dbReference type="Proteomes" id="UP000256514"/>
    </source>
</evidence>
<dbReference type="OrthoDB" id="9804312at2"/>
<evidence type="ECO:0008006" key="3">
    <source>
        <dbReference type="Google" id="ProtNLM"/>
    </source>
</evidence>
<dbReference type="SUPFAM" id="SSF53335">
    <property type="entry name" value="S-adenosyl-L-methionine-dependent methyltransferases"/>
    <property type="match status" value="1"/>
</dbReference>
<dbReference type="Proteomes" id="UP000256514">
    <property type="component" value="Unassembled WGS sequence"/>
</dbReference>
<comment type="caution">
    <text evidence="1">The sequence shown here is derived from an EMBL/GenBank/DDBJ whole genome shotgun (WGS) entry which is preliminary data.</text>
</comment>
<dbReference type="InterPro" id="IPR029063">
    <property type="entry name" value="SAM-dependent_MTases_sf"/>
</dbReference>
<accession>A0A3D8INS7</accession>
<gene>
    <name evidence="1" type="ORF">CQA54_06740</name>
</gene>
<evidence type="ECO:0000313" key="1">
    <source>
        <dbReference type="EMBL" id="RDU66650.1"/>
    </source>
</evidence>
<proteinExistence type="predicted"/>
<dbReference type="RefSeq" id="WP_115571345.1">
    <property type="nucleotide sequence ID" value="NZ_NXLT01000005.1"/>
</dbReference>
<reference evidence="1 2" key="1">
    <citation type="submission" date="2018-04" db="EMBL/GenBank/DDBJ databases">
        <title>Novel Campyloabacter and Helicobacter Species and Strains.</title>
        <authorList>
            <person name="Mannion A.J."/>
            <person name="Shen Z."/>
            <person name="Fox J.G."/>
        </authorList>
    </citation>
    <scope>NUCLEOTIDE SEQUENCE [LARGE SCALE GENOMIC DNA]</scope>
    <source>
        <strain evidence="1 2">MIT 12-6600</strain>
    </source>
</reference>
<dbReference type="Pfam" id="PF13489">
    <property type="entry name" value="Methyltransf_23"/>
    <property type="match status" value="1"/>
</dbReference>
<dbReference type="AlphaFoldDB" id="A0A3D8INS7"/>
<dbReference type="EMBL" id="NXLT01000005">
    <property type="protein sequence ID" value="RDU66650.1"/>
    <property type="molecule type" value="Genomic_DNA"/>
</dbReference>